<dbReference type="Pfam" id="PF00496">
    <property type="entry name" value="SBP_bac_5"/>
    <property type="match status" value="1"/>
</dbReference>
<dbReference type="SUPFAM" id="SSF53850">
    <property type="entry name" value="Periplasmic binding protein-like II"/>
    <property type="match status" value="1"/>
</dbReference>
<evidence type="ECO:0000256" key="1">
    <source>
        <dbReference type="ARBA" id="ARBA00005695"/>
    </source>
</evidence>
<feature type="non-terminal residue" evidence="5">
    <location>
        <position position="1"/>
    </location>
</feature>
<dbReference type="InterPro" id="IPR000914">
    <property type="entry name" value="SBP_5_dom"/>
</dbReference>
<dbReference type="AlphaFoldDB" id="A0A6J4VCZ9"/>
<dbReference type="PANTHER" id="PTHR30290">
    <property type="entry name" value="PERIPLASMIC BINDING COMPONENT OF ABC TRANSPORTER"/>
    <property type="match status" value="1"/>
</dbReference>
<comment type="similarity">
    <text evidence="1">Belongs to the bacterial solute-binding protein 5 family.</text>
</comment>
<dbReference type="Gene3D" id="3.10.105.10">
    <property type="entry name" value="Dipeptide-binding Protein, Domain 3"/>
    <property type="match status" value="1"/>
</dbReference>
<proteinExistence type="inferred from homology"/>
<dbReference type="PANTHER" id="PTHR30290:SF9">
    <property type="entry name" value="OLIGOPEPTIDE-BINDING PROTEIN APPA"/>
    <property type="match status" value="1"/>
</dbReference>
<keyword evidence="3" id="KW-0732">Signal</keyword>
<evidence type="ECO:0000313" key="5">
    <source>
        <dbReference type="EMBL" id="CAA9575765.1"/>
    </source>
</evidence>
<dbReference type="InterPro" id="IPR039424">
    <property type="entry name" value="SBP_5"/>
</dbReference>
<feature type="domain" description="Solute-binding protein family 5" evidence="4">
    <location>
        <begin position="4"/>
        <end position="106"/>
    </location>
</feature>
<accession>A0A6J4VCZ9</accession>
<evidence type="ECO:0000256" key="3">
    <source>
        <dbReference type="ARBA" id="ARBA00022729"/>
    </source>
</evidence>
<evidence type="ECO:0000256" key="2">
    <source>
        <dbReference type="ARBA" id="ARBA00022448"/>
    </source>
</evidence>
<reference evidence="5" key="1">
    <citation type="submission" date="2020-02" db="EMBL/GenBank/DDBJ databases">
        <authorList>
            <person name="Meier V. D."/>
        </authorList>
    </citation>
    <scope>NUCLEOTIDE SEQUENCE</scope>
    <source>
        <strain evidence="5">AVDCRST_MAG88</strain>
    </source>
</reference>
<dbReference type="Gene3D" id="3.40.190.10">
    <property type="entry name" value="Periplasmic binding protein-like II"/>
    <property type="match status" value="1"/>
</dbReference>
<gene>
    <name evidence="5" type="ORF">AVDCRST_MAG88-2801</name>
</gene>
<name>A0A6J4VCZ9_9BACT</name>
<dbReference type="GO" id="GO:0015833">
    <property type="term" value="P:peptide transport"/>
    <property type="evidence" value="ECO:0007669"/>
    <property type="project" value="TreeGrafter"/>
</dbReference>
<organism evidence="5">
    <name type="scientific">uncultured Thermomicrobiales bacterium</name>
    <dbReference type="NCBI Taxonomy" id="1645740"/>
    <lineage>
        <taxon>Bacteria</taxon>
        <taxon>Pseudomonadati</taxon>
        <taxon>Thermomicrobiota</taxon>
        <taxon>Thermomicrobia</taxon>
        <taxon>Thermomicrobiales</taxon>
        <taxon>environmental samples</taxon>
    </lineage>
</organism>
<protein>
    <submittedName>
        <fullName evidence="5">Oligopeptide ABC transporter, periplasmic oligopeptide-binding protein OppA</fullName>
    </submittedName>
</protein>
<evidence type="ECO:0000259" key="4">
    <source>
        <dbReference type="Pfam" id="PF00496"/>
    </source>
</evidence>
<keyword evidence="2" id="KW-0813">Transport</keyword>
<dbReference type="GO" id="GO:1904680">
    <property type="term" value="F:peptide transmembrane transporter activity"/>
    <property type="evidence" value="ECO:0007669"/>
    <property type="project" value="TreeGrafter"/>
</dbReference>
<dbReference type="EMBL" id="CADCWM010000679">
    <property type="protein sequence ID" value="CAA9575765.1"/>
    <property type="molecule type" value="Genomic_DNA"/>
</dbReference>
<sequence length="200" mass="22755">VEHYDFDPDRARGLFREAGYELAGGKLTKGGRPLALKLLFGPATSSLREGIATILQQELGRLGVDLEVQGLETGAYLDRLKSEPFDYDLWILSWSTTVDPHYSYQIWSEASIPSLNNGAYVNKEVERLYAEGLRESDRDRRRAVYGRIQRIINEDLPYVFLYTPLSYVGVNKRIGGIVPKPNLINPSGIEYNMHEWFVRG</sequence>